<keyword evidence="4" id="KW-1185">Reference proteome</keyword>
<dbReference type="Gene3D" id="3.30.420.40">
    <property type="match status" value="4"/>
</dbReference>
<feature type="domain" description="ATPase BadF/BadG/BcrA/BcrD type" evidence="1">
    <location>
        <begin position="10"/>
        <end position="258"/>
    </location>
</feature>
<dbReference type="PANTHER" id="PTHR32329:SF4">
    <property type="entry name" value="ACTIVATOR OF 2-HYDROXYACYL-COA DEHYDRATASE"/>
    <property type="match status" value="1"/>
</dbReference>
<dbReference type="Pfam" id="PF01869">
    <property type="entry name" value="BcrAD_BadFG"/>
    <property type="match status" value="2"/>
</dbReference>
<organism evidence="3 4">
    <name type="scientific">Natranaerovirga hydrolytica</name>
    <dbReference type="NCBI Taxonomy" id="680378"/>
    <lineage>
        <taxon>Bacteria</taxon>
        <taxon>Bacillati</taxon>
        <taxon>Bacillota</taxon>
        <taxon>Clostridia</taxon>
        <taxon>Lachnospirales</taxon>
        <taxon>Natranaerovirgaceae</taxon>
        <taxon>Natranaerovirga</taxon>
    </lineage>
</organism>
<accession>A0A4R1MJA5</accession>
<reference evidence="3 4" key="1">
    <citation type="submission" date="2019-03" db="EMBL/GenBank/DDBJ databases">
        <title>Genomic Encyclopedia of Type Strains, Phase IV (KMG-IV): sequencing the most valuable type-strain genomes for metagenomic binning, comparative biology and taxonomic classification.</title>
        <authorList>
            <person name="Goeker M."/>
        </authorList>
    </citation>
    <scope>NUCLEOTIDE SEQUENCE [LARGE SCALE GENOMIC DNA]</scope>
    <source>
        <strain evidence="3 4">DSM 24176</strain>
    </source>
</reference>
<feature type="domain" description="ATPase BadF/BadG/BcrA/BcrD type" evidence="1">
    <location>
        <begin position="325"/>
        <end position="579"/>
    </location>
</feature>
<sequence length="1438" mass="161046">MELKKSLYHVGIDIGSTTIKVAILDDHKELIYGEYTRHYADIKNKLKEILLGAHKVIKNAPVTINVTGSGGMNMAKSMDVSFIQEVVASTKAIRTYYPETDVAIELGGEDAKITYFKNGTEQRMNGTCAGGTGSFIDQMATLLKVDTMGLNELAKAYKQIYPIAARCGVFAKTDVQPLLNEGVSKEDIAVSVLQAVVIQTISGLACGRPIRGNVAFLGGPLYFLSELRNRFIDVLNLENKQIIFPENSQLYVAIGAGLNSIDDKVIAFDALIERLMQSDKITSGEVKVLPPLFNNKEEYAEFQERHNQHFVQKKDIRSFEGACYLGIDAGSTTTKVALIDEEGSLLYSHYGSNEGSPIHSTVKVLKELYNLMNPNAKIVHSTVTGYGENLLKAALNIDVGEIETIAHYKAADFFCPGVDFILDIGGQDMKCLKIKEGVVDSILLNEACSSGCGSFLDTFATSLNMDIENFAKEAIFAAEPVDLGSRCTVFMNSRVKQAQKEGALVGEISAGLSYSVIKNALFKVIKIKNPEELGQKIVVQGGTFYNDAVLRSFELLSEREAIRPDISGIMGAYGAAIIAKERYEEGVKTHLLNAEQLDDFNIKSDVGRCKLCSNNCMLTIHRFKNGEKFITGNRCEKGAGTKKKSSDLPNLFQYKYNRVFSYESGEDQTRGVVGIPRVLNMYENYPFWFTFFNELGFKVVLSDESSSKVFELGIETIPSESVCFPAKMVHGHVTNLIQKKVDFIFYPSITHDQKEQTEADNHFNCPIVISYPEVIKNNMDILKENDIKFVNPFLPYHHSKRLIERLHETFVTFGINKIEIKNSVIKAIKEQNTFKEDVKKEGEKTLDYIKDNHLKGIVLAGRPYHVDPYINHGIPEMINGLGMAVLTEDSVAHLGKVDRPLRVVDQWAYHSRLYAAAHYVTKEKDLELVQLNSFGCGLDAVTTDQVQEILNGHSKIFTTLKIDEGKNLGAARIRIRSLKATMLERENYHYKLENKNNKFEKRVFTKEMKKNHTILVPQMSPIHFEFLEVAFRESGYHMVVLPSNDYKAVDVGLKYVNNDACYPAIIVIGQLIEALQSGQYDLDSTSVMISQTGGGCRATNYIGFLRKALIDAGFDNIPVISLNANGIEKNPGFKLTLKMLNQSMMALTYGDLLMNVLYRVRPYEKVKGSANALYEKWDKICKATIKENSRKVFKKTIKEIVKEFEALEIVHEEKPKVGLVGEILVKFHPTANNNVVNIVENEGAEAVMPGLTDFLLYCLFNTEFKYKYLAGNKFSQILSASGIKVIEYYMKTYKEELAKSNRFYEPKSIYEIAEGAESVMSLGHQTGEGWFLTGEMIELINTGVKNIICMQPFACLPNHVTGKGMIKALKRVYPGTNIVAIDYDPGASEVNQLNRIKLMISTAFENMDIFKEDHLRKTVAKQVKKDVYLKDNKKIVNE</sequence>
<dbReference type="InterPro" id="IPR002731">
    <property type="entry name" value="ATPase_BadF"/>
</dbReference>
<dbReference type="InterPro" id="IPR051805">
    <property type="entry name" value="Dehydratase_Activator_Redct"/>
</dbReference>
<dbReference type="EMBL" id="SMGQ01000013">
    <property type="protein sequence ID" value="TCK92786.1"/>
    <property type="molecule type" value="Genomic_DNA"/>
</dbReference>
<dbReference type="CDD" id="cd24034">
    <property type="entry name" value="ASKHA_NBD_O66634-like_rpt1"/>
    <property type="match status" value="1"/>
</dbReference>
<evidence type="ECO:0000313" key="3">
    <source>
        <dbReference type="EMBL" id="TCK92786.1"/>
    </source>
</evidence>
<gene>
    <name evidence="3" type="ORF">EDC19_1941</name>
</gene>
<name>A0A4R1MJA5_9FIRM</name>
<dbReference type="OrthoDB" id="9802715at2"/>
<dbReference type="Proteomes" id="UP000294545">
    <property type="component" value="Unassembled WGS sequence"/>
</dbReference>
<proteinExistence type="predicted"/>
<evidence type="ECO:0000259" key="1">
    <source>
        <dbReference type="Pfam" id="PF01869"/>
    </source>
</evidence>
<dbReference type="PANTHER" id="PTHR32329">
    <property type="entry name" value="BIFUNCTIONAL PROTEIN [INCLUDES 2-HYDROXYACYL-COA DEHYDRATASE (N-TER) AND ITS ACTIVATOR DOMAIN (C_TERM)-RELATED"/>
    <property type="match status" value="1"/>
</dbReference>
<evidence type="ECO:0000313" key="4">
    <source>
        <dbReference type="Proteomes" id="UP000294545"/>
    </source>
</evidence>
<protein>
    <submittedName>
        <fullName evidence="3">Putative CoA-substrate-specific enzyme activase</fullName>
    </submittedName>
</protein>
<dbReference type="RefSeq" id="WP_132282644.1">
    <property type="nucleotide sequence ID" value="NZ_SMGQ01000013.1"/>
</dbReference>
<dbReference type="CDD" id="cd24035">
    <property type="entry name" value="ASKHA_NBD_O66634-like_rpt2"/>
    <property type="match status" value="1"/>
</dbReference>
<evidence type="ECO:0000259" key="2">
    <source>
        <dbReference type="Pfam" id="PF09989"/>
    </source>
</evidence>
<dbReference type="InterPro" id="IPR043129">
    <property type="entry name" value="ATPase_NBD"/>
</dbReference>
<dbReference type="InterPro" id="IPR018709">
    <property type="entry name" value="CoA_activase_DUF2229"/>
</dbReference>
<dbReference type="Pfam" id="PF09989">
    <property type="entry name" value="DUF2229"/>
    <property type="match status" value="1"/>
</dbReference>
<feature type="domain" description="DUF2229" evidence="2">
    <location>
        <begin position="673"/>
        <end position="891"/>
    </location>
</feature>
<dbReference type="SUPFAM" id="SSF53067">
    <property type="entry name" value="Actin-like ATPase domain"/>
    <property type="match status" value="2"/>
</dbReference>
<comment type="caution">
    <text evidence="3">The sequence shown here is derived from an EMBL/GenBank/DDBJ whole genome shotgun (WGS) entry which is preliminary data.</text>
</comment>